<dbReference type="InterPro" id="IPR018499">
    <property type="entry name" value="Tetraspanin/Peripherin"/>
</dbReference>
<evidence type="ECO:0000256" key="1">
    <source>
        <dbReference type="ARBA" id="ARBA00004141"/>
    </source>
</evidence>
<evidence type="ECO:0000256" key="2">
    <source>
        <dbReference type="ARBA" id="ARBA00006840"/>
    </source>
</evidence>
<dbReference type="PIRSF" id="PIRSF002419">
    <property type="entry name" value="Tetraspanin"/>
    <property type="match status" value="1"/>
</dbReference>
<dbReference type="InterPro" id="IPR000301">
    <property type="entry name" value="Tetraspanin_animals"/>
</dbReference>
<dbReference type="Gene3D" id="1.10.1450.10">
    <property type="entry name" value="Tetraspanin"/>
    <property type="match status" value="1"/>
</dbReference>
<evidence type="ECO:0000313" key="7">
    <source>
        <dbReference type="Proteomes" id="UP000694871"/>
    </source>
</evidence>
<dbReference type="Pfam" id="PF00335">
    <property type="entry name" value="Tetraspanin"/>
    <property type="match status" value="1"/>
</dbReference>
<accession>A0ABM1KNM1</accession>
<sequence length="243" mass="27391">MGQKCRWVQATKCQLLVASLFVTLLGLSIAILTMITYHEERFIVISKVSLETNPIRTFRSLVLYAGICLSSILTVAATLSVVATWRDMKSAAAVGFLCFAVVFCASVQAAYWTVTNSAEAEDAMMDVYDFVYEEVRSNSSNNRRQELLTIHETFLCCGKKLLFEETSHIENETCQSETAGTTKEDCLQEIHIFLKKHMRFVSVLMIITTIIMVYGMILTSFLCFSIHLNNSLDRKDKYVLAGQ</sequence>
<protein>
    <recommendedName>
        <fullName evidence="6">Tetraspanin</fullName>
    </recommendedName>
</protein>
<proteinExistence type="inferred from homology"/>
<keyword evidence="7" id="KW-1185">Reference proteome</keyword>
<keyword evidence="4 6" id="KW-1133">Transmembrane helix</keyword>
<dbReference type="RefSeq" id="XP_015275308.1">
    <property type="nucleotide sequence ID" value="XM_015419822.1"/>
</dbReference>
<gene>
    <name evidence="8" type="primary">TSPAN32</name>
</gene>
<reference evidence="8" key="1">
    <citation type="submission" date="2025-08" db="UniProtKB">
        <authorList>
            <consortium name="RefSeq"/>
        </authorList>
    </citation>
    <scope>IDENTIFICATION</scope>
</reference>
<evidence type="ECO:0000313" key="8">
    <source>
        <dbReference type="RefSeq" id="XP_015275308.1"/>
    </source>
</evidence>
<evidence type="ECO:0000256" key="3">
    <source>
        <dbReference type="ARBA" id="ARBA00022692"/>
    </source>
</evidence>
<evidence type="ECO:0000256" key="6">
    <source>
        <dbReference type="RuleBase" id="RU361218"/>
    </source>
</evidence>
<comment type="subcellular location">
    <subcellularLocation>
        <location evidence="1 6">Membrane</location>
        <topology evidence="1 6">Multi-pass membrane protein</topology>
    </subcellularLocation>
</comment>
<organism evidence="7 8">
    <name type="scientific">Gekko japonicus</name>
    <name type="common">Schlegel's Japanese gecko</name>
    <dbReference type="NCBI Taxonomy" id="146911"/>
    <lineage>
        <taxon>Eukaryota</taxon>
        <taxon>Metazoa</taxon>
        <taxon>Chordata</taxon>
        <taxon>Craniata</taxon>
        <taxon>Vertebrata</taxon>
        <taxon>Euteleostomi</taxon>
        <taxon>Lepidosauria</taxon>
        <taxon>Squamata</taxon>
        <taxon>Bifurcata</taxon>
        <taxon>Gekkota</taxon>
        <taxon>Gekkonidae</taxon>
        <taxon>Gekkoninae</taxon>
        <taxon>Gekko</taxon>
    </lineage>
</organism>
<comment type="similarity">
    <text evidence="2 6">Belongs to the tetraspanin (TM4SF) family.</text>
</comment>
<dbReference type="Proteomes" id="UP000694871">
    <property type="component" value="Unplaced"/>
</dbReference>
<evidence type="ECO:0000256" key="4">
    <source>
        <dbReference type="ARBA" id="ARBA00022989"/>
    </source>
</evidence>
<dbReference type="GeneID" id="107117666"/>
<feature type="transmembrane region" description="Helical" evidence="6">
    <location>
        <begin position="200"/>
        <end position="228"/>
    </location>
</feature>
<feature type="transmembrane region" description="Helical" evidence="6">
    <location>
        <begin position="91"/>
        <end position="114"/>
    </location>
</feature>
<dbReference type="InterPro" id="IPR008952">
    <property type="entry name" value="Tetraspanin_EC2_sf"/>
</dbReference>
<feature type="transmembrane region" description="Helical" evidence="6">
    <location>
        <begin position="15"/>
        <end position="37"/>
    </location>
</feature>
<dbReference type="SUPFAM" id="SSF48652">
    <property type="entry name" value="Tetraspanin"/>
    <property type="match status" value="1"/>
</dbReference>
<keyword evidence="5 6" id="KW-0472">Membrane</keyword>
<name>A0ABM1KNM1_GEKJA</name>
<feature type="transmembrane region" description="Helical" evidence="6">
    <location>
        <begin position="61"/>
        <end position="85"/>
    </location>
</feature>
<evidence type="ECO:0000256" key="5">
    <source>
        <dbReference type="ARBA" id="ARBA00023136"/>
    </source>
</evidence>
<keyword evidence="3 6" id="KW-0812">Transmembrane</keyword>